<dbReference type="PANTHER" id="PTHR46553">
    <property type="entry name" value="ADENINE NUCLEOTIDE ALPHA HYDROLASES-LIKE SUPERFAMILY PROTEIN"/>
    <property type="match status" value="1"/>
</dbReference>
<dbReference type="RefSeq" id="WP_192753244.1">
    <property type="nucleotide sequence ID" value="NZ_BAABJL010000163.1"/>
</dbReference>
<dbReference type="InterPro" id="IPR006016">
    <property type="entry name" value="UspA"/>
</dbReference>
<dbReference type="PANTHER" id="PTHR46553:SF3">
    <property type="entry name" value="ADENINE NUCLEOTIDE ALPHA HYDROLASES-LIKE SUPERFAMILY PROTEIN"/>
    <property type="match status" value="1"/>
</dbReference>
<comment type="caution">
    <text evidence="3">The sequence shown here is derived from an EMBL/GenBank/DDBJ whole genome shotgun (WGS) entry which is preliminary data.</text>
</comment>
<dbReference type="SUPFAM" id="SSF52402">
    <property type="entry name" value="Adenine nucleotide alpha hydrolases-like"/>
    <property type="match status" value="1"/>
</dbReference>
<proteinExistence type="inferred from homology"/>
<feature type="domain" description="UspA" evidence="2">
    <location>
        <begin position="21"/>
        <end position="153"/>
    </location>
</feature>
<dbReference type="AlphaFoldDB" id="A0A927N0U6"/>
<evidence type="ECO:0000313" key="3">
    <source>
        <dbReference type="EMBL" id="MBE1609712.1"/>
    </source>
</evidence>
<comment type="similarity">
    <text evidence="1">Belongs to the universal stress protein A family.</text>
</comment>
<dbReference type="Proteomes" id="UP000638648">
    <property type="component" value="Unassembled WGS sequence"/>
</dbReference>
<accession>A0A927N0U6</accession>
<evidence type="ECO:0000313" key="4">
    <source>
        <dbReference type="Proteomes" id="UP000638648"/>
    </source>
</evidence>
<gene>
    <name evidence="3" type="ORF">HEB94_006560</name>
</gene>
<name>A0A927N0U6_9ACTN</name>
<dbReference type="EMBL" id="JADBEM010000001">
    <property type="protein sequence ID" value="MBE1609712.1"/>
    <property type="molecule type" value="Genomic_DNA"/>
</dbReference>
<protein>
    <submittedName>
        <fullName evidence="3">Nucleotide-binding universal stress UspA family protein</fullName>
    </submittedName>
</protein>
<organism evidence="3 4">
    <name type="scientific">Actinopolymorpha pittospori</name>
    <dbReference type="NCBI Taxonomy" id="648752"/>
    <lineage>
        <taxon>Bacteria</taxon>
        <taxon>Bacillati</taxon>
        <taxon>Actinomycetota</taxon>
        <taxon>Actinomycetes</taxon>
        <taxon>Propionibacteriales</taxon>
        <taxon>Actinopolymorphaceae</taxon>
        <taxon>Actinopolymorpha</taxon>
    </lineage>
</organism>
<keyword evidence="4" id="KW-1185">Reference proteome</keyword>
<sequence>MSEATMTVGSADDSSAARPVVVVGVDGSASSEAAIRWAVEESERRRAKLVLVHVREPVIGSVMTVESRRYRALAVGDTVGDLWQQVNALRDGSVDAEGKVEEGLPEEVLVKASRDADLLVIGAEGTGRHRGLLLGDVAQRCARAASCPVVIIPPPGGRSEL</sequence>
<dbReference type="InterPro" id="IPR014729">
    <property type="entry name" value="Rossmann-like_a/b/a_fold"/>
</dbReference>
<reference evidence="3" key="1">
    <citation type="submission" date="2020-10" db="EMBL/GenBank/DDBJ databases">
        <title>Sequencing the genomes of 1000 actinobacteria strains.</title>
        <authorList>
            <person name="Klenk H.-P."/>
        </authorList>
    </citation>
    <scope>NUCLEOTIDE SEQUENCE</scope>
    <source>
        <strain evidence="3">DSM 45354</strain>
    </source>
</reference>
<evidence type="ECO:0000259" key="2">
    <source>
        <dbReference type="Pfam" id="PF00582"/>
    </source>
</evidence>
<evidence type="ECO:0000256" key="1">
    <source>
        <dbReference type="ARBA" id="ARBA00008791"/>
    </source>
</evidence>
<dbReference type="Pfam" id="PF00582">
    <property type="entry name" value="Usp"/>
    <property type="match status" value="1"/>
</dbReference>
<dbReference type="CDD" id="cd00293">
    <property type="entry name" value="USP-like"/>
    <property type="match status" value="1"/>
</dbReference>
<dbReference type="InterPro" id="IPR006015">
    <property type="entry name" value="Universal_stress_UspA"/>
</dbReference>
<dbReference type="PRINTS" id="PR01438">
    <property type="entry name" value="UNVRSLSTRESS"/>
</dbReference>
<dbReference type="Gene3D" id="3.40.50.620">
    <property type="entry name" value="HUPs"/>
    <property type="match status" value="1"/>
</dbReference>